<organism evidence="2 3">
    <name type="scientific">uncultured phage_MedDCM-OCT-S31-C1</name>
    <dbReference type="NCBI Taxonomy" id="2740800"/>
    <lineage>
        <taxon>Viruses</taxon>
        <taxon>Duplodnaviria</taxon>
        <taxon>Heunggongvirae</taxon>
        <taxon>Uroviricota</taxon>
        <taxon>Caudoviricetes</taxon>
        <taxon>Autographivirales</taxon>
        <taxon>Nohivirus</taxon>
        <taxon>Nohivirus S31C1</taxon>
    </lineage>
</organism>
<dbReference type="KEGG" id="vg:55412057"/>
<evidence type="ECO:0000313" key="3">
    <source>
        <dbReference type="Proteomes" id="UP000505271"/>
    </source>
</evidence>
<proteinExistence type="predicted"/>
<evidence type="ECO:0000256" key="1">
    <source>
        <dbReference type="SAM" id="Coils"/>
    </source>
</evidence>
<evidence type="ECO:0000313" key="2">
    <source>
        <dbReference type="EMBL" id="BAQ94394.1"/>
    </source>
</evidence>
<dbReference type="GeneID" id="55412057"/>
<feature type="coiled-coil region" evidence="1">
    <location>
        <begin position="3"/>
        <end position="33"/>
    </location>
</feature>
<keyword evidence="3" id="KW-1185">Reference proteome</keyword>
<dbReference type="EMBL" id="AP013547">
    <property type="protein sequence ID" value="BAQ94394.1"/>
    <property type="molecule type" value="Genomic_DNA"/>
</dbReference>
<sequence>MRCDDIFQEIQRLEERKERIKRARSVLSEVDETPSNPYDEWVNDADNREALAERMLGNRAKPVGADGQPTNFGQIIDSLGEDGALPVAADLIGLNKGWQKYDPASANAYMKVNGANVVADRINAIYAEVGEEVSKSKLLGEIQKNSAPFVHILENMSRLQVYDDITRVHMADKVGELADIAESTGLPPNRRKVAEFIQAYEVAMYAHGMRNLGSRRAGQLLQQLKGRSFDDTSVKIILDEDAVAEAAAVEALATEVSTKPGPDGERVPKEQADYIRDDEVTKSVIEAAIEGKKGVKELREIQKTLLLDGVDPKNGAGDGQWDRTWKAAARAAYKDTILASGQSVGRQNYLAQKLVYMVEGLRAMSTNGYRLMEGSGMRQMNLLDPTESGFIRNAFKAKLDGARMAFTAEHMANQLINDGLQEMSWPKRRMASMRRAIDEGFFDGHTPFATRTDDFDTQKGTLSPEDQYKVAIEVFEAPFEGWVGARVMQFKNKMSWSIKTLANKYFLNPQLDKMGIKPLPVTSVLQMNAAIDQRQGMRVFLVHRANELMLETAKKYPDKTYKQWTEIVEAQVDDLLIKSTPSQGQVARYRKQFNLGDEITDEMISSKLAQQNVGFPLLDTPGAKESLEASVAQRMQNKPTGPAGEVDSIVQKARKHESIDATIASFWRSPFNQYLWDWALGLEAAKVAPRAIKLAATGLNPNAKITPKQLAEFESSAIMAIGLYGAFKALDDNDQIIGGGPVDPGRRRVWREALRARGQKPNSILGVPMGGLPIANTLFLMKDLADVINNQKMNGIDAAEAALDSVSLLAAQIMRMPGFYQAKTLMDAFSDRNPNVALKTASMWLNSWFNPINGGLRDAERLGGINRESLVTPKLHQFSRDSGFLFETLGPDHPMNTTYAYLQQMAYESSPGLAHWGLGVPVQKKNYLGDDLRTPAGSAAWEWPLGMVGIRQGEQDHTVTNTLEYMGLLQPPSVQMTGLLEGVPVPTELIQEHNDIVGSIESTGFGTDAASFGGFSYTVKTEAGGQIFDQSVQAGALLYRLTRGKTQKQALNAFFNDPLFAKLETNPVTTSDPAVQRMSSKDRASRPAQRIVARIQKYYADLATEQLRSSSASPEAEQWRKDVAAVEEGKALDIQSYADLQGAMQ</sequence>
<dbReference type="Proteomes" id="UP000505271">
    <property type="component" value="Segment"/>
</dbReference>
<name>A0A6S4PM91_9CAUD</name>
<protein>
    <submittedName>
        <fullName evidence="2">Uncharacterized protein</fullName>
    </submittedName>
</protein>
<reference evidence="2 3" key="1">
    <citation type="journal article" date="2013" name="PLoS Genet.">
        <title>Expanding the Marine Virosphere Using Metagenomics.</title>
        <authorList>
            <person name="Mizuno C.M."/>
            <person name="Rodriguez-Valera F."/>
            <person name="Kimes N.E."/>
            <person name="Ghai R."/>
        </authorList>
    </citation>
    <scope>NUCLEOTIDE SEQUENCE [LARGE SCALE GENOMIC DNA]</scope>
    <source>
        <strain evidence="2">UvMED-CGR-U-MedDCM-OCT-S31-C1</strain>
    </source>
</reference>
<accession>A0A6S4PM91</accession>
<dbReference type="RefSeq" id="YP_009777891.1">
    <property type="nucleotide sequence ID" value="NC_047706.1"/>
</dbReference>
<keyword evidence="1" id="KW-0175">Coiled coil</keyword>